<reference evidence="2" key="1">
    <citation type="journal article" date="2019" name="Int. J. Syst. Evol. Microbiol.">
        <title>The Global Catalogue of Microorganisms (GCM) 10K type strain sequencing project: providing services to taxonomists for standard genome sequencing and annotation.</title>
        <authorList>
            <consortium name="The Broad Institute Genomics Platform"/>
            <consortium name="The Broad Institute Genome Sequencing Center for Infectious Disease"/>
            <person name="Wu L."/>
            <person name="Ma J."/>
        </authorList>
    </citation>
    <scope>NUCLEOTIDE SEQUENCE [LARGE SCALE GENOMIC DNA]</scope>
    <source>
        <strain evidence="2">JCM 7356</strain>
    </source>
</reference>
<comment type="caution">
    <text evidence="1">The sequence shown here is derived from an EMBL/GenBank/DDBJ whole genome shotgun (WGS) entry which is preliminary data.</text>
</comment>
<accession>A0ABP5RRL7</accession>
<keyword evidence="2" id="KW-1185">Reference proteome</keyword>
<organism evidence="1 2">
    <name type="scientific">Kitasatospora cystarginea</name>
    <dbReference type="NCBI Taxonomy" id="58350"/>
    <lineage>
        <taxon>Bacteria</taxon>
        <taxon>Bacillati</taxon>
        <taxon>Actinomycetota</taxon>
        <taxon>Actinomycetes</taxon>
        <taxon>Kitasatosporales</taxon>
        <taxon>Streptomycetaceae</taxon>
        <taxon>Kitasatospora</taxon>
    </lineage>
</organism>
<dbReference type="Proteomes" id="UP001500305">
    <property type="component" value="Unassembled WGS sequence"/>
</dbReference>
<evidence type="ECO:0000313" key="1">
    <source>
        <dbReference type="EMBL" id="GAA2272320.1"/>
    </source>
</evidence>
<sequence>MGTVLPTDYRLLCELYPAFALGDFLGVAGSEPGEEQVWTQATWDELEMVAEWSEEADPAVPLRPHPAQGGLLPWASSNPGRPLPVVHRRWRTGGVAGHRCLAQRLLVALRRRSRAVPCRVGERRCAGAVVAAPDPAGGEYVAVTTPV</sequence>
<proteinExistence type="predicted"/>
<name>A0ABP5RRL7_9ACTN</name>
<dbReference type="EMBL" id="BAAATR010000045">
    <property type="protein sequence ID" value="GAA2272320.1"/>
    <property type="molecule type" value="Genomic_DNA"/>
</dbReference>
<evidence type="ECO:0000313" key="2">
    <source>
        <dbReference type="Proteomes" id="UP001500305"/>
    </source>
</evidence>
<protein>
    <submittedName>
        <fullName evidence="1">Uncharacterized protein</fullName>
    </submittedName>
</protein>
<gene>
    <name evidence="1" type="ORF">GCM10010430_67850</name>
</gene>